<keyword evidence="3" id="KW-0597">Phosphoprotein</keyword>
<dbReference type="SUPFAM" id="SSF52172">
    <property type="entry name" value="CheY-like"/>
    <property type="match status" value="1"/>
</dbReference>
<evidence type="ECO:0000256" key="2">
    <source>
        <dbReference type="ARBA" id="ARBA00034247"/>
    </source>
</evidence>
<name>A0A931NDQ9_9BURK</name>
<dbReference type="SMART" id="SM00448">
    <property type="entry name" value="REC"/>
    <property type="match status" value="1"/>
</dbReference>
<dbReference type="Pfam" id="PF00990">
    <property type="entry name" value="GGDEF"/>
    <property type="match status" value="1"/>
</dbReference>
<dbReference type="PROSITE" id="PS50110">
    <property type="entry name" value="RESPONSE_REGULATORY"/>
    <property type="match status" value="1"/>
</dbReference>
<evidence type="ECO:0000256" key="1">
    <source>
        <dbReference type="ARBA" id="ARBA00012528"/>
    </source>
</evidence>
<accession>A0A931NDQ9</accession>
<dbReference type="InterPro" id="IPR001789">
    <property type="entry name" value="Sig_transdc_resp-reg_receiver"/>
</dbReference>
<feature type="domain" description="GGDEF" evidence="6">
    <location>
        <begin position="198"/>
        <end position="327"/>
    </location>
</feature>
<dbReference type="InterPro" id="IPR029787">
    <property type="entry name" value="Nucleotide_cyclase"/>
</dbReference>
<dbReference type="Proteomes" id="UP000620139">
    <property type="component" value="Unassembled WGS sequence"/>
</dbReference>
<protein>
    <recommendedName>
        <fullName evidence="1">diguanylate cyclase</fullName>
        <ecNumber evidence="1">2.7.7.65</ecNumber>
    </recommendedName>
</protein>
<dbReference type="InterPro" id="IPR050469">
    <property type="entry name" value="Diguanylate_Cyclase"/>
</dbReference>
<dbReference type="InterPro" id="IPR011006">
    <property type="entry name" value="CheY-like_superfamily"/>
</dbReference>
<comment type="caution">
    <text evidence="7">The sequence shown here is derived from an EMBL/GenBank/DDBJ whole genome shotgun (WGS) entry which is preliminary data.</text>
</comment>
<comment type="catalytic activity">
    <reaction evidence="2">
        <text>2 GTP = 3',3'-c-di-GMP + 2 diphosphate</text>
        <dbReference type="Rhea" id="RHEA:24898"/>
        <dbReference type="ChEBI" id="CHEBI:33019"/>
        <dbReference type="ChEBI" id="CHEBI:37565"/>
        <dbReference type="ChEBI" id="CHEBI:58805"/>
        <dbReference type="EC" id="2.7.7.65"/>
    </reaction>
</comment>
<keyword evidence="4" id="KW-0175">Coiled coil</keyword>
<keyword evidence="8" id="KW-1185">Reference proteome</keyword>
<dbReference type="Gene3D" id="3.30.70.270">
    <property type="match status" value="1"/>
</dbReference>
<reference evidence="7" key="1">
    <citation type="submission" date="2020-12" db="EMBL/GenBank/DDBJ databases">
        <title>The genome sequence of Inhella sp. 4Y17.</title>
        <authorList>
            <person name="Liu Y."/>
        </authorList>
    </citation>
    <scope>NUCLEOTIDE SEQUENCE</scope>
    <source>
        <strain evidence="7">4Y10</strain>
    </source>
</reference>
<dbReference type="PANTHER" id="PTHR45138">
    <property type="entry name" value="REGULATORY COMPONENTS OF SENSORY TRANSDUCTION SYSTEM"/>
    <property type="match status" value="1"/>
</dbReference>
<sequence>MLCVDDDATLLQSLRALLVSRLGEGHWIEIAESGAEALEVWEDYTARRTPIALVISDFLMPGMRGDELLVRLHRSDPAMIKVLLTGQSDLSGVKRCINEAGLYRFIEKPFEGDDLVLTTQTALLAYAQARQIEHQNEVLRSANERLEAEVSARTAQLQEKNVELERLAHTDRLTGLSNRHALDRVLREEAARARRFDHPFSVILLDIDHFKRINDGLGHGAGDQVLIDVARVLTACVRELDVAGRWGGEEFLLVCRDTSLEGAQVLADKLRARIEADIVTASGPVTASLGVTQHASGEEIHVLLGRADGAMYQAKALGRNRVCVAPMP</sequence>
<evidence type="ECO:0000256" key="4">
    <source>
        <dbReference type="SAM" id="Coils"/>
    </source>
</evidence>
<dbReference type="RefSeq" id="WP_198100105.1">
    <property type="nucleotide sequence ID" value="NZ_JAEDAL010000002.1"/>
</dbReference>
<dbReference type="NCBIfam" id="TIGR00254">
    <property type="entry name" value="GGDEF"/>
    <property type="match status" value="1"/>
</dbReference>
<gene>
    <name evidence="7" type="ORF">I7X43_06495</name>
</gene>
<feature type="modified residue" description="4-aspartylphosphate" evidence="3">
    <location>
        <position position="57"/>
    </location>
</feature>
<dbReference type="EMBL" id="JAEDAL010000002">
    <property type="protein sequence ID" value="MBH9552500.1"/>
    <property type="molecule type" value="Genomic_DNA"/>
</dbReference>
<dbReference type="CDD" id="cd01949">
    <property type="entry name" value="GGDEF"/>
    <property type="match status" value="1"/>
</dbReference>
<feature type="domain" description="Response regulatory" evidence="5">
    <location>
        <begin position="1"/>
        <end position="123"/>
    </location>
</feature>
<dbReference type="FunFam" id="3.30.70.270:FF:000001">
    <property type="entry name" value="Diguanylate cyclase domain protein"/>
    <property type="match status" value="1"/>
</dbReference>
<evidence type="ECO:0000313" key="7">
    <source>
        <dbReference type="EMBL" id="MBH9552500.1"/>
    </source>
</evidence>
<proteinExistence type="predicted"/>
<dbReference type="Gene3D" id="3.40.50.2300">
    <property type="match status" value="1"/>
</dbReference>
<organism evidence="7 8">
    <name type="scientific">Inhella gelatinilytica</name>
    <dbReference type="NCBI Taxonomy" id="2795030"/>
    <lineage>
        <taxon>Bacteria</taxon>
        <taxon>Pseudomonadati</taxon>
        <taxon>Pseudomonadota</taxon>
        <taxon>Betaproteobacteria</taxon>
        <taxon>Burkholderiales</taxon>
        <taxon>Sphaerotilaceae</taxon>
        <taxon>Inhella</taxon>
    </lineage>
</organism>
<dbReference type="PROSITE" id="PS50887">
    <property type="entry name" value="GGDEF"/>
    <property type="match status" value="1"/>
</dbReference>
<dbReference type="PANTHER" id="PTHR45138:SF9">
    <property type="entry name" value="DIGUANYLATE CYCLASE DGCM-RELATED"/>
    <property type="match status" value="1"/>
</dbReference>
<feature type="coiled-coil region" evidence="4">
    <location>
        <begin position="129"/>
        <end position="163"/>
    </location>
</feature>
<dbReference type="SMART" id="SM00267">
    <property type="entry name" value="GGDEF"/>
    <property type="match status" value="1"/>
</dbReference>
<dbReference type="GO" id="GO:0000160">
    <property type="term" value="P:phosphorelay signal transduction system"/>
    <property type="evidence" value="ECO:0007669"/>
    <property type="project" value="InterPro"/>
</dbReference>
<dbReference type="EC" id="2.7.7.65" evidence="1"/>
<dbReference type="AlphaFoldDB" id="A0A931NDQ9"/>
<dbReference type="InterPro" id="IPR043128">
    <property type="entry name" value="Rev_trsase/Diguanyl_cyclase"/>
</dbReference>
<evidence type="ECO:0000256" key="3">
    <source>
        <dbReference type="PROSITE-ProRule" id="PRU00169"/>
    </source>
</evidence>
<evidence type="ECO:0000313" key="8">
    <source>
        <dbReference type="Proteomes" id="UP000620139"/>
    </source>
</evidence>
<dbReference type="InterPro" id="IPR000160">
    <property type="entry name" value="GGDEF_dom"/>
</dbReference>
<dbReference type="SUPFAM" id="SSF55073">
    <property type="entry name" value="Nucleotide cyclase"/>
    <property type="match status" value="1"/>
</dbReference>
<evidence type="ECO:0000259" key="5">
    <source>
        <dbReference type="PROSITE" id="PS50110"/>
    </source>
</evidence>
<dbReference type="GO" id="GO:0052621">
    <property type="term" value="F:diguanylate cyclase activity"/>
    <property type="evidence" value="ECO:0007669"/>
    <property type="project" value="UniProtKB-EC"/>
</dbReference>
<dbReference type="Pfam" id="PF00072">
    <property type="entry name" value="Response_reg"/>
    <property type="match status" value="1"/>
</dbReference>
<evidence type="ECO:0000259" key="6">
    <source>
        <dbReference type="PROSITE" id="PS50887"/>
    </source>
</evidence>